<name>A0A429GAT8_9CREN</name>
<accession>A0A429GAT8</accession>
<sequence length="136" mass="15714">MDSIIKALNDMGLDAHTKVSSLGSIIKIEIKFDPLERERRALNAYKASLRSSNQNRDISGQLIQQIDHFLKRVESTRMEKVLVAAPSQEGLRLLLDQVMRIGKEMIDKRREADELRKLIRLFLSYVREYARASDND</sequence>
<reference evidence="1 2" key="1">
    <citation type="submission" date="2018-10" db="EMBL/GenBank/DDBJ databases">
        <title>Co-occurring genomic capacity for anaerobic methane metabolism and dissimilatory sulfite reduction discovered in the Korarchaeota.</title>
        <authorList>
            <person name="Mckay L.J."/>
            <person name="Dlakic M."/>
            <person name="Fields M.W."/>
            <person name="Delmont T.O."/>
            <person name="Eren A.M."/>
            <person name="Jay Z.J."/>
            <person name="Klingelsmith K.B."/>
            <person name="Rusch D.B."/>
            <person name="Inskeep W.P."/>
        </authorList>
    </citation>
    <scope>NUCLEOTIDE SEQUENCE [LARGE SCALE GENOMIC DNA]</scope>
    <source>
        <strain evidence="1 2">WS</strain>
    </source>
</reference>
<dbReference type="EMBL" id="RCOR01000001">
    <property type="protein sequence ID" value="RSN70904.1"/>
    <property type="molecule type" value="Genomic_DNA"/>
</dbReference>
<dbReference type="RefSeq" id="WP_125740269.1">
    <property type="nucleotide sequence ID" value="NZ_RCOR01000001.1"/>
</dbReference>
<dbReference type="AlphaFoldDB" id="A0A429GAT8"/>
<comment type="caution">
    <text evidence="1">The sequence shown here is derived from an EMBL/GenBank/DDBJ whole genome shotgun (WGS) entry which is preliminary data.</text>
</comment>
<protein>
    <submittedName>
        <fullName evidence="1">Uncharacterized protein</fullName>
    </submittedName>
</protein>
<organism evidence="1 2">
    <name type="scientific">Candidatus Korarchaeum cryptofilum</name>
    <dbReference type="NCBI Taxonomy" id="498846"/>
    <lineage>
        <taxon>Archaea</taxon>
        <taxon>Thermoproteota</taxon>
        <taxon>Candidatus Korarchaeia</taxon>
        <taxon>Candidatus Korarchaeales</taxon>
        <taxon>Candidatus Korarchaeaceae</taxon>
        <taxon>Candidatus Korarchaeum</taxon>
    </lineage>
</organism>
<dbReference type="Proteomes" id="UP000278149">
    <property type="component" value="Unassembled WGS sequence"/>
</dbReference>
<proteinExistence type="predicted"/>
<evidence type="ECO:0000313" key="1">
    <source>
        <dbReference type="EMBL" id="RSN70904.1"/>
    </source>
</evidence>
<evidence type="ECO:0000313" key="2">
    <source>
        <dbReference type="Proteomes" id="UP000278149"/>
    </source>
</evidence>
<gene>
    <name evidence="1" type="ORF">D9Q81_00025</name>
</gene>